<dbReference type="Proteomes" id="UP000749559">
    <property type="component" value="Unassembled WGS sequence"/>
</dbReference>
<keyword evidence="2" id="KW-1185">Reference proteome</keyword>
<dbReference type="Gene3D" id="3.30.460.90">
    <property type="match status" value="1"/>
</dbReference>
<evidence type="ECO:0000313" key="1">
    <source>
        <dbReference type="EMBL" id="CAH1787579.1"/>
    </source>
</evidence>
<proteinExistence type="predicted"/>
<reference evidence="1" key="1">
    <citation type="submission" date="2022-03" db="EMBL/GenBank/DDBJ databases">
        <authorList>
            <person name="Martin C."/>
        </authorList>
    </citation>
    <scope>NUCLEOTIDE SEQUENCE</scope>
</reference>
<accession>A0A8J1TZL5</accession>
<gene>
    <name evidence="1" type="ORF">OFUS_LOCUS13244</name>
</gene>
<dbReference type="AlphaFoldDB" id="A0A8J1TZL5"/>
<organism evidence="1 2">
    <name type="scientific">Owenia fusiformis</name>
    <name type="common">Polychaete worm</name>
    <dbReference type="NCBI Taxonomy" id="6347"/>
    <lineage>
        <taxon>Eukaryota</taxon>
        <taxon>Metazoa</taxon>
        <taxon>Spiralia</taxon>
        <taxon>Lophotrochozoa</taxon>
        <taxon>Annelida</taxon>
        <taxon>Polychaeta</taxon>
        <taxon>Sedentaria</taxon>
        <taxon>Canalipalpata</taxon>
        <taxon>Sabellida</taxon>
        <taxon>Oweniida</taxon>
        <taxon>Oweniidae</taxon>
        <taxon>Owenia</taxon>
    </lineage>
</organism>
<dbReference type="OrthoDB" id="6160741at2759"/>
<evidence type="ECO:0000313" key="2">
    <source>
        <dbReference type="Proteomes" id="UP000749559"/>
    </source>
</evidence>
<name>A0A8J1TZL5_OWEFU</name>
<sequence>MSHPEEFHARLTIFVTIVAGEKNIINRYRHQRAELEYHTAYIEEFVDDICSSFGGYSDFAQVKTRFSRGSYYERTKIIEPNEYDYLPVLSLTDDVAVEVCDVEEDCKLAGQGYKRVKILPGQLQKHFKNLRRNVLCKQNDGVYLKTEIRYSLVEELDSYLKRNHSQNYLGRKNHNEDPAYEIGQFSLHDLVHGPSVCIRVGGPLCTTDIDLCFCIQKSPGCVLVPAFVSSAKCNVVLNENHWTESVLQLQKETGIELPLSDGQHKHVFLTLKFISHLYDKIYWFLFGSCTPDGLISSYAYKLLMQHHSHRQKGPDYNIGKWLEDIVYFIFGFTRKEGDGRDVFRAYGRGDDVYLPDVHFHERKVKVINGDANKGELITLLWIYKHVEHNDNTVWWKRLLDDDFPNNVDKPVHNGLIETECVDKDGLDSLLRSVEYVMTIRSGKPERPPECIWRHMNGAITRVIIDDQKPLDIF</sequence>
<comment type="caution">
    <text evidence="1">The sequence shown here is derived from an EMBL/GenBank/DDBJ whole genome shotgun (WGS) entry which is preliminary data.</text>
</comment>
<dbReference type="EMBL" id="CAIIXF020000006">
    <property type="protein sequence ID" value="CAH1787579.1"/>
    <property type="molecule type" value="Genomic_DNA"/>
</dbReference>
<protein>
    <submittedName>
        <fullName evidence="1">Uncharacterized protein</fullName>
    </submittedName>
</protein>